<name>A0A2N8ZLV9_9VIBR</name>
<dbReference type="OrthoDB" id="5916568at2"/>
<accession>A0A2N8ZLV9</accession>
<protein>
    <submittedName>
        <fullName evidence="2">Uncharacterized protein</fullName>
    </submittedName>
</protein>
<proteinExistence type="predicted"/>
<gene>
    <name evidence="2" type="ORF">VTAP4600_B1276</name>
</gene>
<organism evidence="2 3">
    <name type="scientific">Vibrio tapetis subsp. tapetis</name>
    <dbReference type="NCBI Taxonomy" id="1671868"/>
    <lineage>
        <taxon>Bacteria</taxon>
        <taxon>Pseudomonadati</taxon>
        <taxon>Pseudomonadota</taxon>
        <taxon>Gammaproteobacteria</taxon>
        <taxon>Vibrionales</taxon>
        <taxon>Vibrionaceae</taxon>
        <taxon>Vibrio</taxon>
    </lineage>
</organism>
<evidence type="ECO:0000313" key="2">
    <source>
        <dbReference type="EMBL" id="SON52887.1"/>
    </source>
</evidence>
<feature type="signal peptide" evidence="1">
    <location>
        <begin position="1"/>
        <end position="33"/>
    </location>
</feature>
<dbReference type="RefSeq" id="WP_102525027.1">
    <property type="nucleotide sequence ID" value="NZ_LT960612.1"/>
</dbReference>
<dbReference type="EMBL" id="LT960612">
    <property type="protein sequence ID" value="SON52887.1"/>
    <property type="molecule type" value="Genomic_DNA"/>
</dbReference>
<sequence length="224" mass="24587">MKTLTHSFKKTSALLASGLLSLGLLTSPSTVFAAPSEALISQYNQAAAGDEDLVETVVADLTTLIDTEGAQPLSLVYLGSGQTLQGRDAFWPWNKMKLVEKGLATIDKGLNLMASQKMPTEQQAVVMGLPERYMARAIAATTYSQLPDMFNHFERGYDLYLGLLDEPYIQQAPFEATSWIYTYAIEAAIRAEDLNQAKLWLSVMEQRGPDSNETITAKSLINQA</sequence>
<evidence type="ECO:0000256" key="1">
    <source>
        <dbReference type="SAM" id="SignalP"/>
    </source>
</evidence>
<dbReference type="Proteomes" id="UP000235828">
    <property type="component" value="Chromosome B"/>
</dbReference>
<keyword evidence="3" id="KW-1185">Reference proteome</keyword>
<evidence type="ECO:0000313" key="3">
    <source>
        <dbReference type="Proteomes" id="UP000235828"/>
    </source>
</evidence>
<keyword evidence="1" id="KW-0732">Signal</keyword>
<feature type="chain" id="PRO_5014614717" evidence="1">
    <location>
        <begin position="34"/>
        <end position="224"/>
    </location>
</feature>
<dbReference type="AlphaFoldDB" id="A0A2N8ZLV9"/>
<reference evidence="2 3" key="1">
    <citation type="submission" date="2017-10" db="EMBL/GenBank/DDBJ databases">
        <authorList>
            <person name="Banno H."/>
            <person name="Chua N.-H."/>
        </authorList>
    </citation>
    <scope>NUCLEOTIDE SEQUENCE [LARGE SCALE GENOMIC DNA]</scope>
    <source>
        <strain evidence="2">Vibrio tapetis CECT4600</strain>
    </source>
</reference>
<dbReference type="KEGG" id="vta:B1276"/>